<dbReference type="PANTHER" id="PTHR34491">
    <property type="entry name" value="A-TYPE INCLUSION PROTEIN, PUTATIVE-RELATED"/>
    <property type="match status" value="1"/>
</dbReference>
<dbReference type="EMBL" id="JABEQN010000007">
    <property type="protein sequence ID" value="MBB2193589.1"/>
    <property type="molecule type" value="Genomic_DNA"/>
</dbReference>
<name>A0A7W4IK42_9PROT</name>
<dbReference type="Proteomes" id="UP000561077">
    <property type="component" value="Unassembled WGS sequence"/>
</dbReference>
<keyword evidence="1" id="KW-0175">Coiled coil</keyword>
<sequence>MATVSGVIANEIDNIVNVTDRTAEGTESAARNLDGLQDKADATTRAFEEASSAMGGMASSASGTAADLRRGFDGSATSLLRMSSSVDLVARKLLELQRAQDRLAQAQAQAKAAMADGLSQEDAEGSVASLQAHVAGLENEVAAARKARSAVDDLTQAHKLSGYQMGILADEAHKFADQILAGGSAMTAAFYQAPNAIQTMGGLKNALGLVGAALSGPAGLAVGAGVAGLALYELGAHAEDEQSRLARLSTQLRATRDDAAGMAGSITSASESLRNMPGWNAANARSAATTIGGTYNFTGSSSDIVHLSSIARDAGTVFGSLEDGLKAVQQAMVDPTAEIQALYKQHLPGVDAALVEQVRILQASGEQGKAYALVIGRIADATKGASEQALTPFQRSMEDLHHVLDPITEGIGKLASSIGTDLLNAVTAVISLIPRRSQAATDGLAGSQVLDNYAAGQHHYGLGQVDPRYSYGYDVMTPQGNIDAALKNFMASNRRAGGNWDNTLAYYSGNAIGSAGQHAYNSAVYSYDPDTLPSDTAKLIDQEASRLGLPSRMVNLFKGVIGHESGGHQYKDSSGTTPGAAASVAHATSASVISDQASLLGGSSTDAGGYSSSSYSQQRSEIEAYIASEQKLLAAQTKGSAAWQETGEKIAAARVELANTLSPQEKITQGLRDGLDPLQAQSGYWRSMAEIVAQFGHTARGTGVDQQALAQALTARQQQLAAAYQDGTDAAKRQAQSQSAIADAAGGSAAALQHATNYQQAYTEALQDFDPKSAQFTKAVNDRTAALDASSAAQMRAQQLQQNAGLSDNLTMIQAETAAIGQNADQRSVSLAIMQAELTEHRKYGDVLPQEAQDFISLSGAVAQATADYQHQQAVLSDLTGSLSSMADTISGDITQALIQGAGAGVNFKSALQGIESQVVTMIAKLALINPLLNSIDGGTRNTLDDMFGLLSEGTSTSSSGDVSSSGFSIGQLFNMRRNAASSGDPFGGSGTDVNPNFDAGNDGSEHISVTGIRSSGYSTGQWAGGVLGGVAGGMSIGSMLGGIGGGSGGTIGSLAGTAIGTGAGAALFGPLGAAIGGTVLGGLGGLIGGLFSTSHWAYDDVAGSNGQLSISGSRTKHTSDDVTAGLQTQLDSINDLLDSVGASVDDGSYGSVGHYKKGSKTRSTDLASLLGGIGLTSSDDTFNKALAGGMPSSFDSVGTYGSTLTALKQTADALDNLGVHVTKFDSATKVTVDHIDGYTGDLGTMLAQLDGKSISTDALTSEISTLKGLLDITDSGSESLSSQVDDLTRSYQNAARQAEQYGMDAQVLLDKGAAIAAQMIASETRQLDQSDLSVQARLLSANGDQKGADLLNQKVSGDQEIQQLKDSWESYLGDSYASNVTYQHQMTDLEKTLAAERLQIQAQYNGTSIAQQKEYLSQAQQSVASVYTSLSSYAQGLLTSDASPLSVQDQFDAAKSTLMSDYQAAQGGDYEALSRIQSEMQTELGLGKTLYGSGTDYAQLFQQNTQLLQSLTGADTGALTANLASKLAQQAVDATNNQTTAVTTAIATLQKSVDAMKAAYQQNTRGLAMR</sequence>
<keyword evidence="4" id="KW-1185">Reference proteome</keyword>
<reference evidence="4 5" key="1">
    <citation type="submission" date="2020-04" db="EMBL/GenBank/DDBJ databases">
        <title>Description of novel Gluconacetobacter.</title>
        <authorList>
            <person name="Sombolestani A."/>
        </authorList>
    </citation>
    <scope>NUCLEOTIDE SEQUENCE [LARGE SCALE GENOMIC DNA]</scope>
    <source>
        <strain evidence="3 4">LMG 1728</strain>
        <strain evidence="2 5">LMG 1731</strain>
    </source>
</reference>
<evidence type="ECO:0000313" key="3">
    <source>
        <dbReference type="EMBL" id="MBB2193589.1"/>
    </source>
</evidence>
<dbReference type="EMBL" id="JABEQO010000007">
    <property type="protein sequence ID" value="MBB2164341.1"/>
    <property type="molecule type" value="Genomic_DNA"/>
</dbReference>
<dbReference type="RefSeq" id="WP_182973549.1">
    <property type="nucleotide sequence ID" value="NZ_JABEQN010000007.1"/>
</dbReference>
<organism evidence="2 5">
    <name type="scientific">Gluconacetobacter dulcium</name>
    <dbReference type="NCBI Taxonomy" id="2729096"/>
    <lineage>
        <taxon>Bacteria</taxon>
        <taxon>Pseudomonadati</taxon>
        <taxon>Pseudomonadota</taxon>
        <taxon>Alphaproteobacteria</taxon>
        <taxon>Acetobacterales</taxon>
        <taxon>Acetobacteraceae</taxon>
        <taxon>Gluconacetobacter</taxon>
    </lineage>
</organism>
<evidence type="ECO:0000256" key="1">
    <source>
        <dbReference type="SAM" id="Coils"/>
    </source>
</evidence>
<proteinExistence type="predicted"/>
<evidence type="ECO:0000313" key="5">
    <source>
        <dbReference type="Proteomes" id="UP000561077"/>
    </source>
</evidence>
<accession>A0A7W4IK42</accession>
<evidence type="ECO:0000313" key="4">
    <source>
        <dbReference type="Proteomes" id="UP000540490"/>
    </source>
</evidence>
<dbReference type="PANTHER" id="PTHR34491:SF74">
    <property type="entry name" value="DUF4456 DOMAIN-CONTAINING PROTEIN"/>
    <property type="match status" value="1"/>
</dbReference>
<protein>
    <submittedName>
        <fullName evidence="2">Phage tail protein</fullName>
    </submittedName>
</protein>
<gene>
    <name evidence="3" type="ORF">HLH25_08035</name>
    <name evidence="2" type="ORF">HLH26_07255</name>
</gene>
<evidence type="ECO:0000313" key="2">
    <source>
        <dbReference type="EMBL" id="MBB2164341.1"/>
    </source>
</evidence>
<feature type="coiled-coil region" evidence="1">
    <location>
        <begin position="89"/>
        <end position="147"/>
    </location>
</feature>
<comment type="caution">
    <text evidence="2">The sequence shown here is derived from an EMBL/GenBank/DDBJ whole genome shotgun (WGS) entry which is preliminary data.</text>
</comment>
<dbReference type="Proteomes" id="UP000540490">
    <property type="component" value="Unassembled WGS sequence"/>
</dbReference>